<sequence>MRPESKELELEPAEPTPQAVVHQIFSNCIPETHVCKELLGEVLTQIGISKADADALLSVVNSGSSQVSYEDFVKFVFPPPKEQVVRRRRKMSKEVEEPFLISYFRRIFQKLVHRDDEGVTKKQLHEVLESFEMSLPGETAETADAVAHIFDEIDHNKDERICWDEFQKWLWRWNVQHDESEDAARSLFTFLDRNGDGTIDAQEMMDALMLLSDFECKNNHSSLAVTHAEAGQIIRDLDPDSSGGIEYHTFVEVLHASRKGHAHPSNERPHLVLNFDVNNTIVMLDSATGADSKGLIAMVLSNSAWGSIQYTDGLAVSWTCQHFELCTEQPKPGLQTYTEFVVLRNPFPDKKDFSEKTALRAANEKVKAQRRSDLWAFTDPGMPGEVFRHELEQMQEKLLLPEDVRGSNQAADAGLTSEAVQLLPSFLHFLRELKRQGRSFTLIFRTFGNDLPKLQKEIEALCQGWHPLFRKEDIVVLDGSDGLPDYRMQFGSVDSCGTFFRNPTADDHMALVMGSIEQPDSIEKGVEFWDDKEKVVTHEGVHQVFKHYTRLSSQKRTIALRDFYPGWAAVGSTSRGGKPVFLGRMDPGEHCIFFDDHIGPDDPHIVDPIDAHLWPRRFSSAQLFGVHLVRAQPLLSIRDRDYFVKCLEQCEAARMAKLERWHKLKCMVADLEGVRKVLSSFLYTAVPRQDATFRPWSGSRDVIRCQRVPTFAEEA</sequence>
<evidence type="ECO:0000259" key="2">
    <source>
        <dbReference type="PROSITE" id="PS50222"/>
    </source>
</evidence>
<dbReference type="Pfam" id="PF13202">
    <property type="entry name" value="EF-hand_5"/>
    <property type="match status" value="1"/>
</dbReference>
<dbReference type="Proteomes" id="UP001642464">
    <property type="component" value="Unassembled WGS sequence"/>
</dbReference>
<evidence type="ECO:0000313" key="4">
    <source>
        <dbReference type="EMBL" id="CAK9061990.1"/>
    </source>
</evidence>
<dbReference type="SUPFAM" id="SSF47473">
    <property type="entry name" value="EF-hand"/>
    <property type="match status" value="1"/>
</dbReference>
<keyword evidence="1" id="KW-0106">Calcium</keyword>
<dbReference type="PROSITE" id="PS50222">
    <property type="entry name" value="EF_HAND_2"/>
    <property type="match status" value="2"/>
</dbReference>
<dbReference type="PROSITE" id="PS00018">
    <property type="entry name" value="EF_HAND_1"/>
    <property type="match status" value="1"/>
</dbReference>
<evidence type="ECO:0000313" key="5">
    <source>
        <dbReference type="Proteomes" id="UP001642464"/>
    </source>
</evidence>
<accession>A0ABP0NDJ4</accession>
<name>A0ABP0NDJ4_9DINO</name>
<dbReference type="Pfam" id="PF13499">
    <property type="entry name" value="EF-hand_7"/>
    <property type="match status" value="1"/>
</dbReference>
<comment type="caution">
    <text evidence="3">The sequence shown here is derived from an EMBL/GenBank/DDBJ whole genome shotgun (WGS) entry which is preliminary data.</text>
</comment>
<proteinExistence type="predicted"/>
<protein>
    <submittedName>
        <fullName evidence="3">Calmodulin-related protein</fullName>
    </submittedName>
</protein>
<evidence type="ECO:0000256" key="1">
    <source>
        <dbReference type="ARBA" id="ARBA00022837"/>
    </source>
</evidence>
<gene>
    <name evidence="3" type="ORF">SCF082_LOCUS32303</name>
    <name evidence="4" type="ORF">SCF082_LOCUS32381</name>
</gene>
<dbReference type="SMART" id="SM00054">
    <property type="entry name" value="EFh"/>
    <property type="match status" value="3"/>
</dbReference>
<keyword evidence="5" id="KW-1185">Reference proteome</keyword>
<dbReference type="InterPro" id="IPR018247">
    <property type="entry name" value="EF_Hand_1_Ca_BS"/>
</dbReference>
<dbReference type="InterPro" id="IPR002048">
    <property type="entry name" value="EF_hand_dom"/>
</dbReference>
<feature type="domain" description="EF-hand" evidence="2">
    <location>
        <begin position="141"/>
        <end position="176"/>
    </location>
</feature>
<dbReference type="InterPro" id="IPR011992">
    <property type="entry name" value="EF-hand-dom_pair"/>
</dbReference>
<feature type="domain" description="EF-hand" evidence="2">
    <location>
        <begin position="179"/>
        <end position="214"/>
    </location>
</feature>
<organism evidence="3 5">
    <name type="scientific">Durusdinium trenchii</name>
    <dbReference type="NCBI Taxonomy" id="1381693"/>
    <lineage>
        <taxon>Eukaryota</taxon>
        <taxon>Sar</taxon>
        <taxon>Alveolata</taxon>
        <taxon>Dinophyceae</taxon>
        <taxon>Suessiales</taxon>
        <taxon>Symbiodiniaceae</taxon>
        <taxon>Durusdinium</taxon>
    </lineage>
</organism>
<dbReference type="PANTHER" id="PTHR36960:SF1">
    <property type="entry name" value="SI:DKEY-32E6.3"/>
    <property type="match status" value="1"/>
</dbReference>
<evidence type="ECO:0000313" key="3">
    <source>
        <dbReference type="EMBL" id="CAK9061781.1"/>
    </source>
</evidence>
<dbReference type="PANTHER" id="PTHR36960">
    <property type="entry name" value="SI:DKEY-32E6.3"/>
    <property type="match status" value="1"/>
</dbReference>
<dbReference type="EMBL" id="CAXAMM010028002">
    <property type="protein sequence ID" value="CAK9061990.1"/>
    <property type="molecule type" value="Genomic_DNA"/>
</dbReference>
<dbReference type="EMBL" id="CAXAMM010027891">
    <property type="protein sequence ID" value="CAK9061781.1"/>
    <property type="molecule type" value="Genomic_DNA"/>
</dbReference>
<dbReference type="Gene3D" id="1.10.238.10">
    <property type="entry name" value="EF-hand"/>
    <property type="match status" value="2"/>
</dbReference>
<dbReference type="CDD" id="cd00051">
    <property type="entry name" value="EFh"/>
    <property type="match status" value="1"/>
</dbReference>
<reference evidence="3 5" key="1">
    <citation type="submission" date="2024-02" db="EMBL/GenBank/DDBJ databases">
        <authorList>
            <person name="Chen Y."/>
            <person name="Shah S."/>
            <person name="Dougan E. K."/>
            <person name="Thang M."/>
            <person name="Chan C."/>
        </authorList>
    </citation>
    <scope>NUCLEOTIDE SEQUENCE [LARGE SCALE GENOMIC DNA]</scope>
</reference>